<dbReference type="InterPro" id="IPR036047">
    <property type="entry name" value="F-box-like_dom_sf"/>
</dbReference>
<dbReference type="Proteomes" id="UP001497512">
    <property type="component" value="Chromosome 15"/>
</dbReference>
<feature type="domain" description="F-box" evidence="2">
    <location>
        <begin position="44"/>
        <end position="93"/>
    </location>
</feature>
<dbReference type="InterPro" id="IPR015915">
    <property type="entry name" value="Kelch-typ_b-propeller"/>
</dbReference>
<protein>
    <recommendedName>
        <fullName evidence="2">F-box domain-containing protein</fullName>
    </recommendedName>
</protein>
<dbReference type="InterPro" id="IPR005174">
    <property type="entry name" value="KIB1-4_b-propeller"/>
</dbReference>
<reference evidence="3" key="1">
    <citation type="submission" date="2024-02" db="EMBL/GenBank/DDBJ databases">
        <authorList>
            <consortium name="ELIXIR-Norway"/>
            <consortium name="Elixir Norway"/>
        </authorList>
    </citation>
    <scope>NUCLEOTIDE SEQUENCE</scope>
</reference>
<dbReference type="PROSITE" id="PS50181">
    <property type="entry name" value="FBOX"/>
    <property type="match status" value="1"/>
</dbReference>
<dbReference type="Pfam" id="PF00646">
    <property type="entry name" value="F-box"/>
    <property type="match status" value="1"/>
</dbReference>
<evidence type="ECO:0000313" key="3">
    <source>
        <dbReference type="EMBL" id="CAK9206677.1"/>
    </source>
</evidence>
<dbReference type="PANTHER" id="PTHR31672">
    <property type="entry name" value="BNACNNG10540D PROTEIN"/>
    <property type="match status" value="1"/>
</dbReference>
<dbReference type="SMART" id="SM00256">
    <property type="entry name" value="FBOX"/>
    <property type="match status" value="1"/>
</dbReference>
<dbReference type="EMBL" id="OZ019907">
    <property type="protein sequence ID" value="CAK9206677.1"/>
    <property type="molecule type" value="Genomic_DNA"/>
</dbReference>
<name>A0ABP0TW99_9BRYO</name>
<dbReference type="Pfam" id="PF03478">
    <property type="entry name" value="Beta-prop_KIB1-4"/>
    <property type="match status" value="1"/>
</dbReference>
<gene>
    <name evidence="3" type="ORF">CSSPTR1EN2_LOCUS8468</name>
</gene>
<feature type="compositionally biased region" description="Basic and acidic residues" evidence="1">
    <location>
        <begin position="12"/>
        <end position="21"/>
    </location>
</feature>
<dbReference type="Gene3D" id="1.20.1280.50">
    <property type="match status" value="1"/>
</dbReference>
<evidence type="ECO:0000313" key="4">
    <source>
        <dbReference type="Proteomes" id="UP001497512"/>
    </source>
</evidence>
<feature type="region of interest" description="Disordered" evidence="1">
    <location>
        <begin position="1"/>
        <end position="21"/>
    </location>
</feature>
<dbReference type="SUPFAM" id="SSF81383">
    <property type="entry name" value="F-box domain"/>
    <property type="match status" value="1"/>
</dbReference>
<dbReference type="Gene3D" id="2.120.10.80">
    <property type="entry name" value="Kelch-type beta propeller"/>
    <property type="match status" value="1"/>
</dbReference>
<dbReference type="SUPFAM" id="SSF117281">
    <property type="entry name" value="Kelch motif"/>
    <property type="match status" value="1"/>
</dbReference>
<evidence type="ECO:0000259" key="2">
    <source>
        <dbReference type="PROSITE" id="PS50181"/>
    </source>
</evidence>
<dbReference type="InterPro" id="IPR001810">
    <property type="entry name" value="F-box_dom"/>
</dbReference>
<proteinExistence type="predicted"/>
<dbReference type="CDD" id="cd22157">
    <property type="entry name" value="F-box_AtFBW1-like"/>
    <property type="match status" value="1"/>
</dbReference>
<sequence>MRKESPKKKSRQGRDTSTKSEDLGFDVEAEVACGDGSENVAMEASIWSALPEDLTDRILAWLPLPSLFQARTVCKRWNANIFSRVFLEMYSGIICRSSYFLLFPSIGEHLVCSAYNTGSKKWQSMPPLSFLPSQVKFVEGAAGGLLFFSVGVQLKPVKLFVCNLLTKSWRELPDMAHKRTPIVRHMVVDEATKAYKIIVAGNAEFISNRGQYNRFLNTEVYDSVSNLWTEAGRLPARFDPNWSSAYCNEKLYCVVNEADTLNRRLGVITYDLKQGLWSDALEELPEGFSLAQVVDCGGHVMMVAERYKNGNVKSIHILRLESSSHEWTELSKLPRKMLMEFRRICDEESYSCAAHKEHVYLTSFRGLQVLVYNVVQSSWEWLPKCPIFDAQIDYRAVGFPFAPSLHASI</sequence>
<dbReference type="PANTHER" id="PTHR31672:SF2">
    <property type="entry name" value="F-BOX DOMAIN-CONTAINING PROTEIN"/>
    <property type="match status" value="1"/>
</dbReference>
<dbReference type="InterPro" id="IPR050796">
    <property type="entry name" value="SCF_F-box_component"/>
</dbReference>
<keyword evidence="4" id="KW-1185">Reference proteome</keyword>
<feature type="compositionally biased region" description="Basic residues" evidence="1">
    <location>
        <begin position="1"/>
        <end position="11"/>
    </location>
</feature>
<organism evidence="3 4">
    <name type="scientific">Sphagnum troendelagicum</name>
    <dbReference type="NCBI Taxonomy" id="128251"/>
    <lineage>
        <taxon>Eukaryota</taxon>
        <taxon>Viridiplantae</taxon>
        <taxon>Streptophyta</taxon>
        <taxon>Embryophyta</taxon>
        <taxon>Bryophyta</taxon>
        <taxon>Sphagnophytina</taxon>
        <taxon>Sphagnopsida</taxon>
        <taxon>Sphagnales</taxon>
        <taxon>Sphagnaceae</taxon>
        <taxon>Sphagnum</taxon>
    </lineage>
</organism>
<evidence type="ECO:0000256" key="1">
    <source>
        <dbReference type="SAM" id="MobiDB-lite"/>
    </source>
</evidence>
<accession>A0ABP0TW99</accession>